<feature type="transmembrane region" description="Helical" evidence="1">
    <location>
        <begin position="237"/>
        <end position="257"/>
    </location>
</feature>
<keyword evidence="3" id="KW-1185">Reference proteome</keyword>
<evidence type="ECO:0000313" key="2">
    <source>
        <dbReference type="EMBL" id="EXM39161.1"/>
    </source>
</evidence>
<keyword evidence="1" id="KW-0812">Transmembrane</keyword>
<protein>
    <submittedName>
        <fullName evidence="2">Uncharacterized protein</fullName>
    </submittedName>
</protein>
<keyword evidence="1" id="KW-1133">Transmembrane helix</keyword>
<keyword evidence="1" id="KW-0472">Membrane</keyword>
<dbReference type="PATRIC" id="fig|1341156.4.peg.2294"/>
<evidence type="ECO:0000313" key="3">
    <source>
        <dbReference type="Proteomes" id="UP000021369"/>
    </source>
</evidence>
<feature type="transmembrane region" description="Helical" evidence="1">
    <location>
        <begin position="79"/>
        <end position="98"/>
    </location>
</feature>
<feature type="transmembrane region" description="Helical" evidence="1">
    <location>
        <begin position="189"/>
        <end position="208"/>
    </location>
</feature>
<dbReference type="RefSeq" id="WP_037288384.1">
    <property type="nucleotide sequence ID" value="NZ_JEOB01000003.1"/>
</dbReference>
<evidence type="ECO:0000256" key="1">
    <source>
        <dbReference type="SAM" id="Phobius"/>
    </source>
</evidence>
<dbReference type="EMBL" id="JEOB01000003">
    <property type="protein sequence ID" value="EXM39161.1"/>
    <property type="molecule type" value="Genomic_DNA"/>
</dbReference>
<gene>
    <name evidence="2" type="ORF">RASY3_11780</name>
</gene>
<reference evidence="2 3" key="1">
    <citation type="submission" date="2013-06" db="EMBL/GenBank/DDBJ databases">
        <title>Rumen cellulosomics: divergent fiber-degrading strategies revealed by comparative genome-wide analysis of six Ruminococcal strains.</title>
        <authorList>
            <person name="Dassa B."/>
            <person name="Borovok I."/>
            <person name="Lamed R."/>
            <person name="Flint H."/>
            <person name="Yeoman C.J."/>
            <person name="White B."/>
            <person name="Bayer E.A."/>
        </authorList>
    </citation>
    <scope>NUCLEOTIDE SEQUENCE [LARGE SCALE GENOMIC DNA]</scope>
    <source>
        <strain evidence="2 3">SY3</strain>
    </source>
</reference>
<comment type="caution">
    <text evidence="2">The sequence shown here is derived from an EMBL/GenBank/DDBJ whole genome shotgun (WGS) entry which is preliminary data.</text>
</comment>
<accession>A0A011VV83</accession>
<name>A0A011VV83_RUMAL</name>
<feature type="transmembrane region" description="Helical" evidence="1">
    <location>
        <begin position="119"/>
        <end position="143"/>
    </location>
</feature>
<dbReference type="Proteomes" id="UP000021369">
    <property type="component" value="Unassembled WGS sequence"/>
</dbReference>
<dbReference type="InterPro" id="IPR025699">
    <property type="entry name" value="ABC2_memb-like"/>
</dbReference>
<feature type="transmembrane region" description="Helical" evidence="1">
    <location>
        <begin position="21"/>
        <end position="42"/>
    </location>
</feature>
<dbReference type="AlphaFoldDB" id="A0A011VV83"/>
<dbReference type="Pfam" id="PF13346">
    <property type="entry name" value="ABC2_membrane_5"/>
    <property type="match status" value="1"/>
</dbReference>
<feature type="transmembrane region" description="Helical" evidence="1">
    <location>
        <begin position="155"/>
        <end position="182"/>
    </location>
</feature>
<organism evidence="2 3">
    <name type="scientific">Ruminococcus albus SY3</name>
    <dbReference type="NCBI Taxonomy" id="1341156"/>
    <lineage>
        <taxon>Bacteria</taxon>
        <taxon>Bacillati</taxon>
        <taxon>Bacillota</taxon>
        <taxon>Clostridia</taxon>
        <taxon>Eubacteriales</taxon>
        <taxon>Oscillospiraceae</taxon>
        <taxon>Ruminococcus</taxon>
    </lineage>
</organism>
<proteinExistence type="predicted"/>
<sequence length="262" mass="29368">MKKGSFTGLLYREFYLGKSSYITGILLFAGSALLGWLSLLSLKYGNFGSLFGKDLSGGVIKNKEASEIIRAMILLFMRYIPALMSCTIGAGVFMDVACKDVMNKWNRFEHSTPVTPLRFAAVKTISMLITTAISFILAVFYIFTIDIGLGESFTYAEISIISIFLLFLVVLGVLSQIFILLLKDRDKGMLCTTAIVMAPIFIISFINAENEHESGKEVSFQETIKDFTEKTLEYCPLIFIAIAVIFAVLFVSMYLIYKRREK</sequence>
<dbReference type="OrthoDB" id="1819114at2"/>